<feature type="coiled-coil region" evidence="1">
    <location>
        <begin position="268"/>
        <end position="329"/>
    </location>
</feature>
<keyword evidence="2" id="KW-1133">Transmembrane helix</keyword>
<sequence>MRSAIIDESLTAIRFNCFDPRCHQVFLQLSHNMSRWKQHASERAWWLEQEKQCHTLFRQHGYDLQSGVWYCMIACQCHGWQGLTHSLQLLVKGLVSQQNPCWPPLAAKDLRRNLLEWCCSQLLPVIYALPGKNRSAASRIQLLEVVDQLYHQAVAHQLVSASEFKVLFRWLENAAPSERVPQPLPPVEPVAQPDSSTASIPLLTWRARCIWGALGGVVAVMFMGGIWGLGNSRAAYYSHQLWPDNAWYIKWRKQAEKHVALYPANHSYERLSQQLIDLEQRLLDAEHKRTPYMTISALKTHVYQMRETLKMQEALLENQLNQLQVQRNDQQPVSPAVIQALELQLEALQYRVLLLSW</sequence>
<keyword evidence="2" id="KW-0472">Membrane</keyword>
<protein>
    <recommendedName>
        <fullName evidence="7">ImpA N-terminal domain-containing protein</fullName>
    </recommendedName>
</protein>
<dbReference type="EMBL" id="LYRP01000022">
    <property type="protein sequence ID" value="OAT76517.1"/>
    <property type="molecule type" value="Genomic_DNA"/>
</dbReference>
<proteinExistence type="predicted"/>
<keyword evidence="1" id="KW-0175">Coiled coil</keyword>
<evidence type="ECO:0000259" key="4">
    <source>
        <dbReference type="Pfam" id="PF12486"/>
    </source>
</evidence>
<feature type="domain" description="ImpA C-terminal" evidence="4">
    <location>
        <begin position="239"/>
        <end position="354"/>
    </location>
</feature>
<evidence type="ECO:0000313" key="5">
    <source>
        <dbReference type="EMBL" id="OAT76517.1"/>
    </source>
</evidence>
<organism evidence="5 6">
    <name type="scientific">Mangrovibacter phragmitis</name>
    <dbReference type="NCBI Taxonomy" id="1691903"/>
    <lineage>
        <taxon>Bacteria</taxon>
        <taxon>Pseudomonadati</taxon>
        <taxon>Pseudomonadota</taxon>
        <taxon>Gammaproteobacteria</taxon>
        <taxon>Enterobacterales</taxon>
        <taxon>Enterobacteriaceae</taxon>
        <taxon>Mangrovibacter</taxon>
    </lineage>
</organism>
<name>A0A1B7L2G9_9ENTR</name>
<dbReference type="Pfam" id="PF06812">
    <property type="entry name" value="ImpA_N"/>
    <property type="match status" value="1"/>
</dbReference>
<keyword evidence="6" id="KW-1185">Reference proteome</keyword>
<dbReference type="AlphaFoldDB" id="A0A1B7L2G9"/>
<dbReference type="OrthoDB" id="6628972at2"/>
<evidence type="ECO:0000256" key="2">
    <source>
        <dbReference type="SAM" id="Phobius"/>
    </source>
</evidence>
<dbReference type="InterPro" id="IPR010657">
    <property type="entry name" value="ImpA_N"/>
</dbReference>
<evidence type="ECO:0000256" key="1">
    <source>
        <dbReference type="SAM" id="Coils"/>
    </source>
</evidence>
<feature type="domain" description="ImpA N-terminal" evidence="3">
    <location>
        <begin position="20"/>
        <end position="118"/>
    </location>
</feature>
<accession>A0A1B7L2G9</accession>
<feature type="transmembrane region" description="Helical" evidence="2">
    <location>
        <begin position="210"/>
        <end position="230"/>
    </location>
</feature>
<gene>
    <name evidence="5" type="ORF">A9B99_09420</name>
</gene>
<keyword evidence="2" id="KW-0812">Transmembrane</keyword>
<comment type="caution">
    <text evidence="5">The sequence shown here is derived from an EMBL/GenBank/DDBJ whole genome shotgun (WGS) entry which is preliminary data.</text>
</comment>
<dbReference type="RefSeq" id="WP_064598561.1">
    <property type="nucleotide sequence ID" value="NZ_LYRP01000022.1"/>
</dbReference>
<dbReference type="Proteomes" id="UP000078225">
    <property type="component" value="Unassembled WGS sequence"/>
</dbReference>
<reference evidence="6" key="1">
    <citation type="submission" date="2016-05" db="EMBL/GenBank/DDBJ databases">
        <authorList>
            <person name="Behera P."/>
            <person name="Vaishampayan P."/>
            <person name="Singh N."/>
            <person name="Raina V."/>
            <person name="Suar M."/>
            <person name="Pattnaik A."/>
            <person name="Rastogi G."/>
        </authorList>
    </citation>
    <scope>NUCLEOTIDE SEQUENCE [LARGE SCALE GENOMIC DNA]</scope>
    <source>
        <strain evidence="6">MP23</strain>
    </source>
</reference>
<dbReference type="InterPro" id="IPR021069">
    <property type="entry name" value="ImpA_C"/>
</dbReference>
<dbReference type="STRING" id="1691903.A9B99_09420"/>
<dbReference type="Pfam" id="PF12486">
    <property type="entry name" value="VasL"/>
    <property type="match status" value="1"/>
</dbReference>
<evidence type="ECO:0000259" key="3">
    <source>
        <dbReference type="Pfam" id="PF06812"/>
    </source>
</evidence>
<evidence type="ECO:0000313" key="6">
    <source>
        <dbReference type="Proteomes" id="UP000078225"/>
    </source>
</evidence>
<evidence type="ECO:0008006" key="7">
    <source>
        <dbReference type="Google" id="ProtNLM"/>
    </source>
</evidence>